<evidence type="ECO:0000256" key="1">
    <source>
        <dbReference type="SAM" id="MobiDB-lite"/>
    </source>
</evidence>
<dbReference type="InterPro" id="IPR029044">
    <property type="entry name" value="Nucleotide-diphossugar_trans"/>
</dbReference>
<proteinExistence type="predicted"/>
<dbReference type="SUPFAM" id="SSF53756">
    <property type="entry name" value="UDP-Glycosyltransferase/glycogen phosphorylase"/>
    <property type="match status" value="1"/>
</dbReference>
<feature type="domain" description="Glycosyltransferase 2-like" evidence="2">
    <location>
        <begin position="91"/>
        <end position="270"/>
    </location>
</feature>
<dbReference type="Gene3D" id="3.90.550.10">
    <property type="entry name" value="Spore Coat Polysaccharide Biosynthesis Protein SpsA, Chain A"/>
    <property type="match status" value="1"/>
</dbReference>
<dbReference type="AlphaFoldDB" id="A0ABD3PBH0"/>
<gene>
    <name evidence="3" type="ORF">ACHAWO_007949</name>
</gene>
<accession>A0ABD3PBH0</accession>
<sequence>MQLPSSNARKRRPGLFGNDTVQNEHGSESTEDKYTKKNGNCVLQVVKSRPFACCIIVASILIILASELAQDPLLRYYHHFKHQHIEEIEVSVIILTYKKYKKLADLLPSVLYQRPSNFEIILVDNGCLDETQKVLEEFLHSQNVVPYKYLPLCDNPGYAAGNNAGVKLASPTSTHLLFLNDDIIMSKPNFIQQMMKLQKSKQMSSAVGCKLLNARGDELIEAGSIVWEDASGAGVGRGRRDIDAPEFSYPRPVDYISGACLLIKKEVFNDYGGFDGANFPNYYEDTDLQLHIQHDLKREVWYQPKSVAFHAEHGSFGADTSLKLQLDGKKRFAKKWGHALTQHVKPPFHLFQKEKDKEFFRAADLRARDAGKANILYIDGKTPNKSKGSGYGRAFDNLSMIAELGHRVTLITWIPRENDWCDDECVDEITALGVEYVDKGKWDDILQSRIGYYDIVIISRPATFKATYKEWQDFYKKGSFSLIYDCEALWFRRSELQHNVVQTMGIPFPSYNAETKPEAMEVMLKSDQMIELSLVQMADTVVTVSQGEREHLINLLPPGNYDIEVVGHVMNPSRSKVRERGFSERKGILFLASFSDEMFYNGDAIWYFLKYIYEQLVESSSKPIPLTIAGRGIPSELRDYVQDGNRRLNKCVTFIESPPTVDSLFERSRMFIAPHLYGAGIQYKVSEALARGLPVVMSDFTKDSFGNGVPGCVGTDSSSYKKCITDLDENRETWEALRDEGISYIEHTHSRHEAMGRWSRIIDSNKRAHDLLSKTIPVPTEKCDEGEEVYLGAYKDIGIAIEEGIFESGFQHWDLHGKREGRCYYCNPKGSVHNLLRNTIPFPTKKCDEGEEIYLGAYDDIGIAIKEGQFESGFHHWDLHGKREGRSYYCNGVLQPNAQEKSAANEKSAAQDLARANGEKDLWCHSF</sequence>
<dbReference type="EMBL" id="JALLPJ020000702">
    <property type="protein sequence ID" value="KAL3785126.1"/>
    <property type="molecule type" value="Genomic_DNA"/>
</dbReference>
<evidence type="ECO:0000313" key="3">
    <source>
        <dbReference type="EMBL" id="KAL3785126.1"/>
    </source>
</evidence>
<dbReference type="Pfam" id="PF13692">
    <property type="entry name" value="Glyco_trans_1_4"/>
    <property type="match status" value="1"/>
</dbReference>
<dbReference type="PANTHER" id="PTHR43179:SF7">
    <property type="entry name" value="RHAMNOSYLTRANSFERASE WBBL"/>
    <property type="match status" value="1"/>
</dbReference>
<evidence type="ECO:0000313" key="4">
    <source>
        <dbReference type="Proteomes" id="UP001530400"/>
    </source>
</evidence>
<dbReference type="Gene3D" id="3.40.50.2000">
    <property type="entry name" value="Glycogen Phosphorylase B"/>
    <property type="match status" value="1"/>
</dbReference>
<dbReference type="PANTHER" id="PTHR43179">
    <property type="entry name" value="RHAMNOSYLTRANSFERASE WBBL"/>
    <property type="match status" value="1"/>
</dbReference>
<dbReference type="SUPFAM" id="SSF53448">
    <property type="entry name" value="Nucleotide-diphospho-sugar transferases"/>
    <property type="match status" value="1"/>
</dbReference>
<reference evidence="3 4" key="1">
    <citation type="submission" date="2024-10" db="EMBL/GenBank/DDBJ databases">
        <title>Updated reference genomes for cyclostephanoid diatoms.</title>
        <authorList>
            <person name="Roberts W.R."/>
            <person name="Alverson A.J."/>
        </authorList>
    </citation>
    <scope>NUCLEOTIDE SEQUENCE [LARGE SCALE GENOMIC DNA]</scope>
    <source>
        <strain evidence="3 4">AJA010-31</strain>
    </source>
</reference>
<dbReference type="Pfam" id="PF00535">
    <property type="entry name" value="Glycos_transf_2"/>
    <property type="match status" value="1"/>
</dbReference>
<feature type="region of interest" description="Disordered" evidence="1">
    <location>
        <begin position="1"/>
        <end position="34"/>
    </location>
</feature>
<comment type="caution">
    <text evidence="3">The sequence shown here is derived from an EMBL/GenBank/DDBJ whole genome shotgun (WGS) entry which is preliminary data.</text>
</comment>
<protein>
    <recommendedName>
        <fullName evidence="2">Glycosyltransferase 2-like domain-containing protein</fullName>
    </recommendedName>
</protein>
<keyword evidence="4" id="KW-1185">Reference proteome</keyword>
<organism evidence="3 4">
    <name type="scientific">Cyclotella atomus</name>
    <dbReference type="NCBI Taxonomy" id="382360"/>
    <lineage>
        <taxon>Eukaryota</taxon>
        <taxon>Sar</taxon>
        <taxon>Stramenopiles</taxon>
        <taxon>Ochrophyta</taxon>
        <taxon>Bacillariophyta</taxon>
        <taxon>Coscinodiscophyceae</taxon>
        <taxon>Thalassiosirophycidae</taxon>
        <taxon>Stephanodiscales</taxon>
        <taxon>Stephanodiscaceae</taxon>
        <taxon>Cyclotella</taxon>
    </lineage>
</organism>
<evidence type="ECO:0000259" key="2">
    <source>
        <dbReference type="Pfam" id="PF00535"/>
    </source>
</evidence>
<dbReference type="Proteomes" id="UP001530400">
    <property type="component" value="Unassembled WGS sequence"/>
</dbReference>
<feature type="compositionally biased region" description="Basic and acidic residues" evidence="1">
    <location>
        <begin position="25"/>
        <end position="34"/>
    </location>
</feature>
<dbReference type="InterPro" id="IPR001173">
    <property type="entry name" value="Glyco_trans_2-like"/>
</dbReference>
<name>A0ABD3PBH0_9STRA</name>